<dbReference type="CDD" id="cd06558">
    <property type="entry name" value="crotonase-like"/>
    <property type="match status" value="1"/>
</dbReference>
<dbReference type="RefSeq" id="WP_268046308.1">
    <property type="nucleotide sequence ID" value="NZ_CP104064.1"/>
</dbReference>
<name>A0ABY6Z752_9BACL</name>
<keyword evidence="2 4" id="KW-0456">Lyase</keyword>
<evidence type="ECO:0000256" key="2">
    <source>
        <dbReference type="ARBA" id="ARBA00023239"/>
    </source>
</evidence>
<dbReference type="PANTHER" id="PTHR11941:SF54">
    <property type="entry name" value="ENOYL-COA HYDRATASE, MITOCHONDRIAL"/>
    <property type="match status" value="1"/>
</dbReference>
<evidence type="ECO:0000256" key="3">
    <source>
        <dbReference type="RuleBase" id="RU003707"/>
    </source>
</evidence>
<dbReference type="InterPro" id="IPR014748">
    <property type="entry name" value="Enoyl-CoA_hydra_C"/>
</dbReference>
<comment type="similarity">
    <text evidence="1 3">Belongs to the enoyl-CoA hydratase/isomerase family.</text>
</comment>
<proteinExistence type="inferred from homology"/>
<protein>
    <submittedName>
        <fullName evidence="4">Enoyl-CoA hydratase</fullName>
        <ecNumber evidence="4">4.2.1.17</ecNumber>
    </submittedName>
</protein>
<dbReference type="PANTHER" id="PTHR11941">
    <property type="entry name" value="ENOYL-COA HYDRATASE-RELATED"/>
    <property type="match status" value="1"/>
</dbReference>
<dbReference type="SUPFAM" id="SSF52096">
    <property type="entry name" value="ClpP/crotonase"/>
    <property type="match status" value="1"/>
</dbReference>
<organism evidence="4 5">
    <name type="scientific">Alicyclobacillus dauci</name>
    <dbReference type="NCBI Taxonomy" id="1475485"/>
    <lineage>
        <taxon>Bacteria</taxon>
        <taxon>Bacillati</taxon>
        <taxon>Bacillota</taxon>
        <taxon>Bacilli</taxon>
        <taxon>Bacillales</taxon>
        <taxon>Alicyclobacillaceae</taxon>
        <taxon>Alicyclobacillus</taxon>
    </lineage>
</organism>
<dbReference type="PROSITE" id="PS00166">
    <property type="entry name" value="ENOYL_COA_HYDRATASE"/>
    <property type="match status" value="1"/>
</dbReference>
<dbReference type="InterPro" id="IPR029045">
    <property type="entry name" value="ClpP/crotonase-like_dom_sf"/>
</dbReference>
<dbReference type="EC" id="4.2.1.17" evidence="4"/>
<evidence type="ECO:0000256" key="1">
    <source>
        <dbReference type="ARBA" id="ARBA00005254"/>
    </source>
</evidence>
<dbReference type="NCBIfam" id="NF005802">
    <property type="entry name" value="PRK07657.1"/>
    <property type="match status" value="1"/>
</dbReference>
<evidence type="ECO:0000313" key="4">
    <source>
        <dbReference type="EMBL" id="WAH38719.1"/>
    </source>
</evidence>
<dbReference type="Proteomes" id="UP001164803">
    <property type="component" value="Chromosome"/>
</dbReference>
<sequence length="260" mass="27767">MNDLVLRHDHDGGIVVLGLNREDAANALSTPLLEDLLTVIAELHHAPNVRVVILTGRGSKAFCAGADLKERRGMDDGQVRRAVARIRRAVEAVAQLPMPVIAAVNGVAFGGGTELALAADIRILADTAKMGLTETSLAIIPGAGGTQRLPRVVGVAKAKELIYTARRIDAETALQLGLANRVVPATEVLETAMEMAREIARNGPIAVRQAKFAIDAGMSVDLQSGLSIEKQAYEMVIPTEDRLEGLNAFAEKRKPQYRGK</sequence>
<gene>
    <name evidence="4" type="ORF">NZD86_09690</name>
</gene>
<dbReference type="InterPro" id="IPR001753">
    <property type="entry name" value="Enoyl-CoA_hydra/iso"/>
</dbReference>
<dbReference type="Gene3D" id="3.90.226.10">
    <property type="entry name" value="2-enoyl-CoA Hydratase, Chain A, domain 1"/>
    <property type="match status" value="1"/>
</dbReference>
<dbReference type="Gene3D" id="1.10.12.10">
    <property type="entry name" value="Lyase 2-enoyl-coa Hydratase, Chain A, domain 2"/>
    <property type="match status" value="1"/>
</dbReference>
<accession>A0ABY6Z752</accession>
<dbReference type="EMBL" id="CP104064">
    <property type="protein sequence ID" value="WAH38719.1"/>
    <property type="molecule type" value="Genomic_DNA"/>
</dbReference>
<dbReference type="InterPro" id="IPR018376">
    <property type="entry name" value="Enoyl-CoA_hyd/isom_CS"/>
</dbReference>
<reference evidence="4" key="1">
    <citation type="submission" date="2022-08" db="EMBL/GenBank/DDBJ databases">
        <title>Alicyclobacillus dauci DSM2870, complete genome.</title>
        <authorList>
            <person name="Wang Q."/>
            <person name="Cai R."/>
            <person name="Wang Z."/>
        </authorList>
    </citation>
    <scope>NUCLEOTIDE SEQUENCE</scope>
    <source>
        <strain evidence="4">DSM 28700</strain>
    </source>
</reference>
<dbReference type="GO" id="GO:0004300">
    <property type="term" value="F:enoyl-CoA hydratase activity"/>
    <property type="evidence" value="ECO:0007669"/>
    <property type="project" value="UniProtKB-EC"/>
</dbReference>
<evidence type="ECO:0000313" key="5">
    <source>
        <dbReference type="Proteomes" id="UP001164803"/>
    </source>
</evidence>
<keyword evidence="5" id="KW-1185">Reference proteome</keyword>
<dbReference type="Pfam" id="PF00378">
    <property type="entry name" value="ECH_1"/>
    <property type="match status" value="1"/>
</dbReference>